<dbReference type="Proteomes" id="UP001237642">
    <property type="component" value="Unassembled WGS sequence"/>
</dbReference>
<dbReference type="GO" id="GO:0045493">
    <property type="term" value="P:xylan catabolic process"/>
    <property type="evidence" value="ECO:0007669"/>
    <property type="project" value="InterPro"/>
</dbReference>
<dbReference type="PANTHER" id="PTHR42721:SF3">
    <property type="entry name" value="BETA-D-XYLOSIDASE 5-RELATED"/>
    <property type="match status" value="1"/>
</dbReference>
<dbReference type="InterPro" id="IPR017853">
    <property type="entry name" value="GH"/>
</dbReference>
<protein>
    <submittedName>
        <fullName evidence="3">Uncharacterized protein</fullName>
    </submittedName>
</protein>
<keyword evidence="4" id="KW-1185">Reference proteome</keyword>
<comment type="similarity">
    <text evidence="1">Belongs to the glycosyl hydrolase 3 family.</text>
</comment>
<organism evidence="3 4">
    <name type="scientific">Heracleum sosnowskyi</name>
    <dbReference type="NCBI Taxonomy" id="360622"/>
    <lineage>
        <taxon>Eukaryota</taxon>
        <taxon>Viridiplantae</taxon>
        <taxon>Streptophyta</taxon>
        <taxon>Embryophyta</taxon>
        <taxon>Tracheophyta</taxon>
        <taxon>Spermatophyta</taxon>
        <taxon>Magnoliopsida</taxon>
        <taxon>eudicotyledons</taxon>
        <taxon>Gunneridae</taxon>
        <taxon>Pentapetalae</taxon>
        <taxon>asterids</taxon>
        <taxon>campanulids</taxon>
        <taxon>Apiales</taxon>
        <taxon>Apiaceae</taxon>
        <taxon>Apioideae</taxon>
        <taxon>apioid superclade</taxon>
        <taxon>Tordylieae</taxon>
        <taxon>Tordyliinae</taxon>
        <taxon>Heracleum</taxon>
    </lineage>
</organism>
<keyword evidence="2" id="KW-0378">Hydrolase</keyword>
<evidence type="ECO:0000313" key="4">
    <source>
        <dbReference type="Proteomes" id="UP001237642"/>
    </source>
</evidence>
<dbReference type="AlphaFoldDB" id="A0AAD8IU90"/>
<dbReference type="GO" id="GO:0046556">
    <property type="term" value="F:alpha-L-arabinofuranosidase activity"/>
    <property type="evidence" value="ECO:0007669"/>
    <property type="project" value="TreeGrafter"/>
</dbReference>
<dbReference type="GO" id="GO:0009505">
    <property type="term" value="C:plant-type cell wall"/>
    <property type="evidence" value="ECO:0007669"/>
    <property type="project" value="TreeGrafter"/>
</dbReference>
<gene>
    <name evidence="3" type="ORF">POM88_010360</name>
</gene>
<proteinExistence type="inferred from homology"/>
<dbReference type="EMBL" id="JAUIZM010000003">
    <property type="protein sequence ID" value="KAK1391304.1"/>
    <property type="molecule type" value="Genomic_DNA"/>
</dbReference>
<reference evidence="3" key="1">
    <citation type="submission" date="2023-02" db="EMBL/GenBank/DDBJ databases">
        <title>Genome of toxic invasive species Heracleum sosnowskyi carries increased number of genes despite the absence of recent whole-genome duplications.</title>
        <authorList>
            <person name="Schelkunov M."/>
            <person name="Shtratnikova V."/>
            <person name="Makarenko M."/>
            <person name="Klepikova A."/>
            <person name="Omelchenko D."/>
            <person name="Novikova G."/>
            <person name="Obukhova E."/>
            <person name="Bogdanov V."/>
            <person name="Penin A."/>
            <person name="Logacheva M."/>
        </authorList>
    </citation>
    <scope>NUCLEOTIDE SEQUENCE</scope>
    <source>
        <strain evidence="3">Hsosn_3</strain>
        <tissue evidence="3">Leaf</tissue>
    </source>
</reference>
<evidence type="ECO:0000256" key="2">
    <source>
        <dbReference type="ARBA" id="ARBA00022801"/>
    </source>
</evidence>
<reference evidence="3" key="2">
    <citation type="submission" date="2023-05" db="EMBL/GenBank/DDBJ databases">
        <authorList>
            <person name="Schelkunov M.I."/>
        </authorList>
    </citation>
    <scope>NUCLEOTIDE SEQUENCE</scope>
    <source>
        <strain evidence="3">Hsosn_3</strain>
        <tissue evidence="3">Leaf</tissue>
    </source>
</reference>
<evidence type="ECO:0000256" key="1">
    <source>
        <dbReference type="ARBA" id="ARBA00005336"/>
    </source>
</evidence>
<sequence length="240" mass="27634">MEQIELLQKQSRKAKLLIDKQDEVLRCKFYSFLDEFEGGRIPDLVELYRFLVERLGIMDVKSFVVEIEFLEERIVNHEGDIEPMASVLNGFILHIKFPKTSYSHPQNLDDSRSEINNLTDSGARQKKRLKQLKVQNLDDSGTPMNVQKGMDVNCGSYLQNYTRSAVMKKKLPVSQIDRALRNLFTVRMRLGLFNGSPKNLTSRKNLLSSFDKQVHVELVPAQLLIDGNRKSAKGEIWQCC</sequence>
<dbReference type="GO" id="GO:0031222">
    <property type="term" value="P:arabinan catabolic process"/>
    <property type="evidence" value="ECO:0007669"/>
    <property type="project" value="TreeGrafter"/>
</dbReference>
<dbReference type="SUPFAM" id="SSF51445">
    <property type="entry name" value="(Trans)glycosidases"/>
    <property type="match status" value="1"/>
</dbReference>
<dbReference type="InterPro" id="IPR036962">
    <property type="entry name" value="Glyco_hydro_3_N_sf"/>
</dbReference>
<name>A0AAD8IU90_9APIA</name>
<evidence type="ECO:0000313" key="3">
    <source>
        <dbReference type="EMBL" id="KAK1391304.1"/>
    </source>
</evidence>
<dbReference type="PANTHER" id="PTHR42721">
    <property type="entry name" value="SUGAR HYDROLASE-RELATED"/>
    <property type="match status" value="1"/>
</dbReference>
<accession>A0AAD8IU90</accession>
<dbReference type="Gene3D" id="3.20.20.300">
    <property type="entry name" value="Glycoside hydrolase, family 3, N-terminal domain"/>
    <property type="match status" value="1"/>
</dbReference>
<dbReference type="InterPro" id="IPR044993">
    <property type="entry name" value="BXL"/>
</dbReference>
<dbReference type="GO" id="GO:0009044">
    <property type="term" value="F:xylan 1,4-beta-xylosidase activity"/>
    <property type="evidence" value="ECO:0007669"/>
    <property type="project" value="InterPro"/>
</dbReference>
<comment type="caution">
    <text evidence="3">The sequence shown here is derived from an EMBL/GenBank/DDBJ whole genome shotgun (WGS) entry which is preliminary data.</text>
</comment>